<keyword evidence="2" id="KW-0732">Signal</keyword>
<dbReference type="AlphaFoldDB" id="A0A4R0RFS4"/>
<reference evidence="3 4" key="1">
    <citation type="submission" date="2018-11" db="EMBL/GenBank/DDBJ databases">
        <title>Genome assembly of Steccherinum ochraceum LE-BIN_3174, the white-rot fungus of the Steccherinaceae family (The Residual Polyporoid clade, Polyporales, Basidiomycota).</title>
        <authorList>
            <person name="Fedorova T.V."/>
            <person name="Glazunova O.A."/>
            <person name="Landesman E.O."/>
            <person name="Moiseenko K.V."/>
            <person name="Psurtseva N.V."/>
            <person name="Savinova O.S."/>
            <person name="Shakhova N.V."/>
            <person name="Tyazhelova T.V."/>
            <person name="Vasina D.V."/>
        </authorList>
    </citation>
    <scope>NUCLEOTIDE SEQUENCE [LARGE SCALE GENOMIC DNA]</scope>
    <source>
        <strain evidence="3 4">LE-BIN_3174</strain>
    </source>
</reference>
<evidence type="ECO:0000313" key="3">
    <source>
        <dbReference type="EMBL" id="TCD65583.1"/>
    </source>
</evidence>
<feature type="signal peptide" evidence="2">
    <location>
        <begin position="1"/>
        <end position="20"/>
    </location>
</feature>
<feature type="compositionally biased region" description="Pro residues" evidence="1">
    <location>
        <begin position="81"/>
        <end position="103"/>
    </location>
</feature>
<evidence type="ECO:0000256" key="2">
    <source>
        <dbReference type="SAM" id="SignalP"/>
    </source>
</evidence>
<dbReference type="EMBL" id="RWJN01000173">
    <property type="protein sequence ID" value="TCD65583.1"/>
    <property type="molecule type" value="Genomic_DNA"/>
</dbReference>
<feature type="compositionally biased region" description="Polar residues" evidence="1">
    <location>
        <begin position="55"/>
        <end position="65"/>
    </location>
</feature>
<sequence>MHFAAASATFVAFACTAALAAPLDATVTSVYARRDLPSPIHVRDTFVTLHARMNHGQQPPVQASQIKGLARGDAAPRPVSAVPPYPPPPSPPAPPVQAAPRPPTRASQIKGLTRSNTIPRPNGSQG</sequence>
<keyword evidence="4" id="KW-1185">Reference proteome</keyword>
<proteinExistence type="predicted"/>
<accession>A0A4R0RFS4</accession>
<feature type="compositionally biased region" description="Polar residues" evidence="1">
    <location>
        <begin position="113"/>
        <end position="126"/>
    </location>
</feature>
<name>A0A4R0RFS4_9APHY</name>
<evidence type="ECO:0000313" key="4">
    <source>
        <dbReference type="Proteomes" id="UP000292702"/>
    </source>
</evidence>
<feature type="region of interest" description="Disordered" evidence="1">
    <location>
        <begin position="53"/>
        <end position="126"/>
    </location>
</feature>
<protein>
    <submittedName>
        <fullName evidence="3">Uncharacterized protein</fullName>
    </submittedName>
</protein>
<gene>
    <name evidence="3" type="ORF">EIP91_002467</name>
</gene>
<feature type="chain" id="PRO_5020248750" evidence="2">
    <location>
        <begin position="21"/>
        <end position="126"/>
    </location>
</feature>
<comment type="caution">
    <text evidence="3">The sequence shown here is derived from an EMBL/GenBank/DDBJ whole genome shotgun (WGS) entry which is preliminary data.</text>
</comment>
<organism evidence="3 4">
    <name type="scientific">Steccherinum ochraceum</name>
    <dbReference type="NCBI Taxonomy" id="92696"/>
    <lineage>
        <taxon>Eukaryota</taxon>
        <taxon>Fungi</taxon>
        <taxon>Dikarya</taxon>
        <taxon>Basidiomycota</taxon>
        <taxon>Agaricomycotina</taxon>
        <taxon>Agaricomycetes</taxon>
        <taxon>Polyporales</taxon>
        <taxon>Steccherinaceae</taxon>
        <taxon>Steccherinum</taxon>
    </lineage>
</organism>
<evidence type="ECO:0000256" key="1">
    <source>
        <dbReference type="SAM" id="MobiDB-lite"/>
    </source>
</evidence>
<dbReference type="Proteomes" id="UP000292702">
    <property type="component" value="Unassembled WGS sequence"/>
</dbReference>